<feature type="region of interest" description="Disordered" evidence="1">
    <location>
        <begin position="449"/>
        <end position="473"/>
    </location>
</feature>
<sequence>MPADAGRDLGANVLPFGLTTDVSAGALAAGAGSALAGGQASAGSAAASSLEGKANGFADELNSIAGQGKEQAKTQASAAVTGKGGRTADQLVPGAVATQIQANMATGELAPAGAVDPAVPVADPAVSGDISAAAPLSGIAQPVKTGEDLLSSEGDDGVQSGEVALAADFAPATPIVQPVSQATGDNPAAASISANAGVSGEGGFGRGVPEAGVSGAGGAGTAAPGAAPSGSAPLSGNGSSTPLDGPANGTAPLPAADAGGKANTGAASAATAPNFTGAPADAEASATQPATPERPGAALGAEAQAAVSRPAAVTAERRWQSELPKELRASATPAVQPSSPQSSAAIGAAVDAAGKVASQKGAEAPGLQVAAATPAGTHAASVSAVAQAAATIEGSTAAAVPATLVVGGEAAQVAAVTAETGEAAPKAGSTTGAAASQVAATVNAGAAPVPQPVQPAAQPVLTDQPPAGETAAGEGAGLVKPAVEAEAGPQAAGAAKTAAAGPAANAADQTGPEPRGAASVAVSAAALSNIAFEETDLPADLPQTSISGEMGTATVRGGDLAGAMRTESLQAPSQSQSGHVATQVAAEIARNLKNGHTRFQMRFDPPELGRVEVEMKVSHDGKVQAHLRVDRPETLDMFLRDQRGLERALEAAGLNTDSDNLQFSLRQDGGQQFGSQQGEGDQGPAMNGGGGTVSAEADPMLEDIVRMTIAEQRGGLDMKV</sequence>
<organism evidence="3 4">
    <name type="scientific">Roseibium aggregatum (strain ATCC 25650 / DSM 13394 / JCM 20685 / NBRC 16684 / NCIMB 2208 / IAM 12614 / B1)</name>
    <name type="common">Stappia aggregata</name>
    <dbReference type="NCBI Taxonomy" id="384765"/>
    <lineage>
        <taxon>Bacteria</taxon>
        <taxon>Pseudomonadati</taxon>
        <taxon>Pseudomonadota</taxon>
        <taxon>Alphaproteobacteria</taxon>
        <taxon>Hyphomicrobiales</taxon>
        <taxon>Stappiaceae</taxon>
        <taxon>Roseibium</taxon>
    </lineage>
</organism>
<dbReference type="Pfam" id="PF02120">
    <property type="entry name" value="Flg_hook"/>
    <property type="match status" value="1"/>
</dbReference>
<dbReference type="Gene3D" id="3.30.750.140">
    <property type="match status" value="1"/>
</dbReference>
<dbReference type="EMBL" id="AAUW01000031">
    <property type="protein sequence ID" value="EAV40417.1"/>
    <property type="molecule type" value="Genomic_DNA"/>
</dbReference>
<comment type="caution">
    <text evidence="3">The sequence shown here is derived from an EMBL/GenBank/DDBJ whole genome shotgun (WGS) entry which is preliminary data.</text>
</comment>
<evidence type="ECO:0000313" key="3">
    <source>
        <dbReference type="EMBL" id="EAV40417.1"/>
    </source>
</evidence>
<feature type="compositionally biased region" description="Low complexity" evidence="1">
    <location>
        <begin position="449"/>
        <end position="460"/>
    </location>
</feature>
<feature type="compositionally biased region" description="Low complexity" evidence="1">
    <location>
        <begin position="297"/>
        <end position="306"/>
    </location>
</feature>
<dbReference type="RefSeq" id="WP_006940097.1">
    <property type="nucleotide sequence ID" value="NZ_AAUW01000031.1"/>
</dbReference>
<feature type="region of interest" description="Disordered" evidence="1">
    <location>
        <begin position="661"/>
        <end position="695"/>
    </location>
</feature>
<feature type="region of interest" description="Disordered" evidence="1">
    <location>
        <begin position="65"/>
        <end position="88"/>
    </location>
</feature>
<dbReference type="AlphaFoldDB" id="A0P3G9"/>
<proteinExistence type="predicted"/>
<protein>
    <submittedName>
        <fullName evidence="3">Flagellar hook-length control protein</fullName>
    </submittedName>
</protein>
<dbReference type="GeneID" id="68849887"/>
<name>A0P3G9_ROSAI</name>
<dbReference type="InterPro" id="IPR021136">
    <property type="entry name" value="Flagellar_hook_control-like_C"/>
</dbReference>
<feature type="compositionally biased region" description="Low complexity" evidence="1">
    <location>
        <begin position="258"/>
        <end position="278"/>
    </location>
</feature>
<gene>
    <name evidence="3" type="ORF">SIAM614_21345</name>
</gene>
<dbReference type="eggNOG" id="COG3144">
    <property type="taxonomic scope" value="Bacteria"/>
</dbReference>
<feature type="compositionally biased region" description="Low complexity" evidence="1">
    <location>
        <begin position="667"/>
        <end position="683"/>
    </location>
</feature>
<dbReference type="OrthoDB" id="7203912at2"/>
<accession>A0P3G9</accession>
<reference evidence="3 4" key="1">
    <citation type="submission" date="2006-05" db="EMBL/GenBank/DDBJ databases">
        <authorList>
            <person name="King G."/>
            <person name="Ferriera S."/>
            <person name="Johnson J."/>
            <person name="Kravitz S."/>
            <person name="Beeson K."/>
            <person name="Sutton G."/>
            <person name="Rogers Y.-H."/>
            <person name="Friedman R."/>
            <person name="Frazier M."/>
            <person name="Venter J.C."/>
        </authorList>
    </citation>
    <scope>NUCLEOTIDE SEQUENCE [LARGE SCALE GENOMIC DNA]</scope>
    <source>
        <strain evidence="4">ATCC 25650 / DSM 13394 / JCM 20685 / NBRC 16684 / NCIMB 2208 / IAM 12614 / B1</strain>
    </source>
</reference>
<dbReference type="CDD" id="cd17470">
    <property type="entry name" value="T3SS_Flik_C"/>
    <property type="match status" value="1"/>
</dbReference>
<feature type="region of interest" description="Disordered" evidence="1">
    <location>
        <begin position="209"/>
        <end position="319"/>
    </location>
</feature>
<keyword evidence="3" id="KW-0282">Flagellum</keyword>
<keyword evidence="3" id="KW-0966">Cell projection</keyword>
<evidence type="ECO:0000256" key="1">
    <source>
        <dbReference type="SAM" id="MobiDB-lite"/>
    </source>
</evidence>
<feature type="domain" description="Flagellar hook-length control protein-like C-terminal" evidence="2">
    <location>
        <begin position="588"/>
        <end position="671"/>
    </location>
</feature>
<feature type="compositionally biased region" description="Low complexity" evidence="1">
    <location>
        <begin position="221"/>
        <end position="240"/>
    </location>
</feature>
<dbReference type="InterPro" id="IPR038610">
    <property type="entry name" value="FliK-like_C_sf"/>
</dbReference>
<evidence type="ECO:0000259" key="2">
    <source>
        <dbReference type="Pfam" id="PF02120"/>
    </source>
</evidence>
<dbReference type="Proteomes" id="UP000004848">
    <property type="component" value="Unassembled WGS sequence"/>
</dbReference>
<keyword evidence="3" id="KW-0969">Cilium</keyword>
<evidence type="ECO:0000313" key="4">
    <source>
        <dbReference type="Proteomes" id="UP000004848"/>
    </source>
</evidence>